<feature type="signal peptide" evidence="2">
    <location>
        <begin position="1"/>
        <end position="22"/>
    </location>
</feature>
<dbReference type="InParanoid" id="E3LWK1"/>
<keyword evidence="1" id="KW-0472">Membrane</keyword>
<dbReference type="STRING" id="31234.E3LWK1"/>
<gene>
    <name evidence="3" type="ORF">CRE_02899</name>
</gene>
<keyword evidence="2" id="KW-0732">Signal</keyword>
<dbReference type="EMBL" id="DS268417">
    <property type="protein sequence ID" value="EFO83419.1"/>
    <property type="molecule type" value="Genomic_DNA"/>
</dbReference>
<accession>E3LWK1</accession>
<feature type="chain" id="PRO_5003175608" evidence="2">
    <location>
        <begin position="23"/>
        <end position="412"/>
    </location>
</feature>
<evidence type="ECO:0000313" key="4">
    <source>
        <dbReference type="Proteomes" id="UP000008281"/>
    </source>
</evidence>
<sequence length="412" mass="47246">MRLTLILIWIVVFSCLPSLVISSDSSSNATETIEPQLTIVEMIETYTVETIKNETKKEMKPTLAYKIMNMGSENSWRGLLYGGQLFYLWSLRTKNKTMRVKISNIIPTYYLFQSCNQTFWQSNGPIETAVIDFTMPWVQYLWKLLRTCDPKNQFSVFTAVDNSTFSIKSDAHVDLFEYNTTQTPKETDDITHEVRIRGRNSPLFDVRINGMIARALQSNGTSEIRIAATGSPLAIHFQLVKCDLLFNFTLKIRPNEMLVVDEKLLNVFNMLKHTYCSNGTEDDLSFQLLLNWPPRAITKSIKFVLCPTVPSLIYVRRTNSSGDEDGMALFWYGVSLTLVFLCLSATIILLALLYHMSSKKAEYFVTTEPVVAYRRRQPIIQKRLFKRSVVVMEPPSDVESPCDTESPDDNEY</sequence>
<keyword evidence="1" id="KW-0812">Transmembrane</keyword>
<proteinExistence type="predicted"/>
<feature type="transmembrane region" description="Helical" evidence="1">
    <location>
        <begin position="329"/>
        <end position="354"/>
    </location>
</feature>
<organism evidence="4">
    <name type="scientific">Caenorhabditis remanei</name>
    <name type="common">Caenorhabditis vulgaris</name>
    <dbReference type="NCBI Taxonomy" id="31234"/>
    <lineage>
        <taxon>Eukaryota</taxon>
        <taxon>Metazoa</taxon>
        <taxon>Ecdysozoa</taxon>
        <taxon>Nematoda</taxon>
        <taxon>Chromadorea</taxon>
        <taxon>Rhabditida</taxon>
        <taxon>Rhabditina</taxon>
        <taxon>Rhabditomorpha</taxon>
        <taxon>Rhabditoidea</taxon>
        <taxon>Rhabditidae</taxon>
        <taxon>Peloderinae</taxon>
        <taxon>Caenorhabditis</taxon>
    </lineage>
</organism>
<keyword evidence="1" id="KW-1133">Transmembrane helix</keyword>
<reference evidence="3" key="1">
    <citation type="submission" date="2007-07" db="EMBL/GenBank/DDBJ databases">
        <title>PCAP assembly of the Caenorhabditis remanei genome.</title>
        <authorList>
            <consortium name="The Caenorhabditis remanei Sequencing Consortium"/>
            <person name="Wilson R.K."/>
        </authorList>
    </citation>
    <scope>NUCLEOTIDE SEQUENCE [LARGE SCALE GENOMIC DNA]</scope>
    <source>
        <strain evidence="3">PB4641</strain>
    </source>
</reference>
<name>E3LWK1_CAERE</name>
<protein>
    <submittedName>
        <fullName evidence="3">Uncharacterized protein</fullName>
    </submittedName>
</protein>
<evidence type="ECO:0000256" key="2">
    <source>
        <dbReference type="SAM" id="SignalP"/>
    </source>
</evidence>
<dbReference type="HOGENOM" id="CLU_667716_0_0_1"/>
<dbReference type="Proteomes" id="UP000008281">
    <property type="component" value="Unassembled WGS sequence"/>
</dbReference>
<dbReference type="PROSITE" id="PS51257">
    <property type="entry name" value="PROKAR_LIPOPROTEIN"/>
    <property type="match status" value="1"/>
</dbReference>
<evidence type="ECO:0000313" key="3">
    <source>
        <dbReference type="EMBL" id="EFO83419.1"/>
    </source>
</evidence>
<evidence type="ECO:0000256" key="1">
    <source>
        <dbReference type="SAM" id="Phobius"/>
    </source>
</evidence>
<dbReference type="AlphaFoldDB" id="E3LWK1"/>
<keyword evidence="4" id="KW-1185">Reference proteome</keyword>